<dbReference type="GO" id="GO:0016747">
    <property type="term" value="F:acyltransferase activity, transferring groups other than amino-acyl groups"/>
    <property type="evidence" value="ECO:0007669"/>
    <property type="project" value="InterPro"/>
</dbReference>
<dbReference type="STRING" id="754035.Mesau_04408"/>
<protein>
    <submittedName>
        <fullName evidence="3">Putative acyltransferase</fullName>
    </submittedName>
</protein>
<evidence type="ECO:0000256" key="1">
    <source>
        <dbReference type="SAM" id="Phobius"/>
    </source>
</evidence>
<dbReference type="KEGG" id="mam:Mesau_04408"/>
<dbReference type="OrthoDB" id="9796461at2"/>
<sequence length="430" mass="46612">MRKDASLEFLRGAAALIVLNWHILCAFAPSAAGEEEAAQSLKTSLAFIAFNGGSAVYLFFVLSSYVLVKRYFQSRDAQDLRLGAIKRLPRLAGPVLVVVLSSCVIFKLDLYFFEDAAAVAQSEWLGRFGNASKVLSRETASFSDAFLQGAWRTFIYGDKYYDSSLWTMTIEFWGSMLTFALAPIVFFFQGRWALLSWLCIATGVFLAVQVSFFFCAFPASLLLYPLLAMGFRPNRWVRGAMAIISLVLLGYAGDAVGIYRPFAVLDIAASDIGLRQACVAIPASIMLVYAVLSMDDPPSWLSGKAARFLGDLSFPLYLVHVPVICSLGSWALLASDSAALGAAAAISGSILAALPLMAFNNWWVQALGALFDRIRRGGSAATALAVQRPEQHAGDSSPLVQDPIESRMSLSKVLAPNEISACSEPVASRR</sequence>
<keyword evidence="1" id="KW-0472">Membrane</keyword>
<dbReference type="InterPro" id="IPR002656">
    <property type="entry name" value="Acyl_transf_3_dom"/>
</dbReference>
<keyword evidence="3" id="KW-0012">Acyltransferase</keyword>
<dbReference type="InterPro" id="IPR050879">
    <property type="entry name" value="Acyltransferase_3"/>
</dbReference>
<reference evidence="4" key="1">
    <citation type="submission" date="2012-02" db="EMBL/GenBank/DDBJ databases">
        <title>Complete sequence of Mesorhizobium australicum WSM2073.</title>
        <authorList>
            <person name="Lucas S."/>
            <person name="Han J."/>
            <person name="Lapidus A."/>
            <person name="Cheng J.-F."/>
            <person name="Goodwin L."/>
            <person name="Pitluck S."/>
            <person name="Peters L."/>
            <person name="Gu W."/>
            <person name="Detter J.C."/>
            <person name="Han C."/>
            <person name="Tapia R."/>
            <person name="Land M."/>
            <person name="Hauser L."/>
            <person name="Kyrpides N."/>
            <person name="Ivanova N."/>
            <person name="Pagani I."/>
            <person name="Reeve W.G."/>
            <person name="Howieson J.G."/>
            <person name="Tiwari R.P."/>
            <person name="O'Hara G.W."/>
            <person name="Atkins C.A."/>
            <person name="Ronson C.W."/>
            <person name="Nandasena K.G."/>
            <person name="Woyke T."/>
        </authorList>
    </citation>
    <scope>NUCLEOTIDE SEQUENCE [LARGE SCALE GENOMIC DNA]</scope>
    <source>
        <strain evidence="4">LMG 24608 / HAMBI 3006 / WSM2073</strain>
    </source>
</reference>
<evidence type="ECO:0000313" key="3">
    <source>
        <dbReference type="EMBL" id="AGB46743.1"/>
    </source>
</evidence>
<dbReference type="eggNOG" id="COG1835">
    <property type="taxonomic scope" value="Bacteria"/>
</dbReference>
<feature type="transmembrane region" description="Helical" evidence="1">
    <location>
        <begin position="272"/>
        <end position="292"/>
    </location>
</feature>
<gene>
    <name evidence="3" type="ordered locus">Mesau_04408</name>
</gene>
<keyword evidence="4" id="KW-1185">Reference proteome</keyword>
<keyword evidence="1" id="KW-0812">Transmembrane</keyword>
<keyword evidence="3" id="KW-0808">Transferase</keyword>
<feature type="transmembrane region" description="Helical" evidence="1">
    <location>
        <begin position="312"/>
        <end position="333"/>
    </location>
</feature>
<feature type="domain" description="Acyltransferase 3" evidence="2">
    <location>
        <begin position="5"/>
        <end position="354"/>
    </location>
</feature>
<feature type="transmembrane region" description="Helical" evidence="1">
    <location>
        <begin position="88"/>
        <end position="108"/>
    </location>
</feature>
<dbReference type="HOGENOM" id="CLU_005679_13_8_5"/>
<evidence type="ECO:0000313" key="4">
    <source>
        <dbReference type="Proteomes" id="UP000010998"/>
    </source>
</evidence>
<feature type="transmembrane region" description="Helical" evidence="1">
    <location>
        <begin position="44"/>
        <end position="68"/>
    </location>
</feature>
<evidence type="ECO:0000259" key="2">
    <source>
        <dbReference type="Pfam" id="PF01757"/>
    </source>
</evidence>
<dbReference type="EMBL" id="CP003358">
    <property type="protein sequence ID" value="AGB46743.1"/>
    <property type="molecule type" value="Genomic_DNA"/>
</dbReference>
<proteinExistence type="predicted"/>
<dbReference type="PANTHER" id="PTHR23028:SF134">
    <property type="entry name" value="PUTATIVE (AFU_ORTHOLOGUE AFUA_4G08520)-RELATED"/>
    <property type="match status" value="1"/>
</dbReference>
<dbReference type="AlphaFoldDB" id="L0KRM7"/>
<feature type="transmembrane region" description="Helical" evidence="1">
    <location>
        <begin position="195"/>
        <end position="224"/>
    </location>
</feature>
<organism evidence="3 4">
    <name type="scientific">Mesorhizobium australicum (strain HAMBI 3006 / LMG 24608 / WSM2073)</name>
    <dbReference type="NCBI Taxonomy" id="754035"/>
    <lineage>
        <taxon>Bacteria</taxon>
        <taxon>Pseudomonadati</taxon>
        <taxon>Pseudomonadota</taxon>
        <taxon>Alphaproteobacteria</taxon>
        <taxon>Hyphomicrobiales</taxon>
        <taxon>Phyllobacteriaceae</taxon>
        <taxon>Mesorhizobium</taxon>
    </lineage>
</organism>
<accession>L0KRM7</accession>
<dbReference type="Proteomes" id="UP000010998">
    <property type="component" value="Chromosome"/>
</dbReference>
<keyword evidence="1" id="KW-1133">Transmembrane helix</keyword>
<dbReference type="PANTHER" id="PTHR23028">
    <property type="entry name" value="ACETYLTRANSFERASE"/>
    <property type="match status" value="1"/>
</dbReference>
<feature type="transmembrane region" description="Helical" evidence="1">
    <location>
        <begin position="340"/>
        <end position="363"/>
    </location>
</feature>
<name>L0KRM7_MESAW</name>
<dbReference type="Pfam" id="PF01757">
    <property type="entry name" value="Acyl_transf_3"/>
    <property type="match status" value="1"/>
</dbReference>
<feature type="transmembrane region" description="Helical" evidence="1">
    <location>
        <begin position="236"/>
        <end position="260"/>
    </location>
</feature>
<dbReference type="RefSeq" id="WP_015318132.1">
    <property type="nucleotide sequence ID" value="NC_019973.1"/>
</dbReference>
<feature type="transmembrane region" description="Helical" evidence="1">
    <location>
        <begin position="170"/>
        <end position="188"/>
    </location>
</feature>
<feature type="transmembrane region" description="Helical" evidence="1">
    <location>
        <begin position="12"/>
        <end position="32"/>
    </location>
</feature>
<dbReference type="GeneID" id="90991734"/>